<reference evidence="10" key="1">
    <citation type="submission" date="2020-10" db="EMBL/GenBank/DDBJ databases">
        <authorList>
            <person name="Gilroy R."/>
        </authorList>
    </citation>
    <scope>NUCLEOTIDE SEQUENCE</scope>
    <source>
        <strain evidence="10">ChiHjej12B11-7776</strain>
    </source>
</reference>
<dbReference type="AlphaFoldDB" id="A0A9D1MXV1"/>
<reference evidence="10" key="2">
    <citation type="journal article" date="2021" name="PeerJ">
        <title>Extensive microbial diversity within the chicken gut microbiome revealed by metagenomics and culture.</title>
        <authorList>
            <person name="Gilroy R."/>
            <person name="Ravi A."/>
            <person name="Getino M."/>
            <person name="Pursley I."/>
            <person name="Horton D.L."/>
            <person name="Alikhan N.F."/>
            <person name="Baker D."/>
            <person name="Gharbi K."/>
            <person name="Hall N."/>
            <person name="Watson M."/>
            <person name="Adriaenssens E.M."/>
            <person name="Foster-Nyarko E."/>
            <person name="Jarju S."/>
            <person name="Secka A."/>
            <person name="Antonio M."/>
            <person name="Oren A."/>
            <person name="Chaudhuri R.R."/>
            <person name="La Ragione R."/>
            <person name="Hildebrand F."/>
            <person name="Pallen M.J."/>
        </authorList>
    </citation>
    <scope>NUCLEOTIDE SEQUENCE</scope>
    <source>
        <strain evidence="10">ChiHjej12B11-7776</strain>
    </source>
</reference>
<evidence type="ECO:0000313" key="11">
    <source>
        <dbReference type="Proteomes" id="UP000886852"/>
    </source>
</evidence>
<dbReference type="InterPro" id="IPR027469">
    <property type="entry name" value="Cation_efflux_TMD_sf"/>
</dbReference>
<dbReference type="PANTHER" id="PTHR43840">
    <property type="entry name" value="MITOCHONDRIAL METAL TRANSPORTER 1-RELATED"/>
    <property type="match status" value="1"/>
</dbReference>
<sequence>MTNLLLKLFVKNSSDVTSSEVRQRVGNLSGIVGIVLNLLLAAAKVVTGAIFGVLSVLADGVNNFTDCGSNVVSLISIKLANKPADSRHPYGHRRMEYIASMIVALIVLVLAVELATESISKVVQLAEGQAEQLVFSYWTAGALALSVVVKLWMFLFNRTLAKRYNYELLKATATDSISDVCATGAVLAAVIISHFAGINLDGVMGLAVSAVIAVAGVRILKDTVNQLLGEAPSEELISQITQRIKNFDGVLGIHDLNVHNYGPDLYYASVHVEVDSAVDVMQSHDLLDRIERDFAENTNIVLVTHLDPIVLGDPELDKYKKEVADIVKGMDEHFDIHDFRMVKGPTHVNLIFDVAVHFDTKLTAKQITEKIRTEIRKTHPDVFVVPTVEKQLKPAK</sequence>
<dbReference type="InterPro" id="IPR027470">
    <property type="entry name" value="Cation_efflux_CTD"/>
</dbReference>
<dbReference type="GO" id="GO:0008324">
    <property type="term" value="F:monoatomic cation transmembrane transporter activity"/>
    <property type="evidence" value="ECO:0007669"/>
    <property type="project" value="InterPro"/>
</dbReference>
<dbReference type="SUPFAM" id="SSF160240">
    <property type="entry name" value="Cation efflux protein cytoplasmic domain-like"/>
    <property type="match status" value="2"/>
</dbReference>
<comment type="similarity">
    <text evidence="2">Belongs to the cation diffusion facilitator (CDF) transporter (TC 2.A.4) family.</text>
</comment>
<protein>
    <submittedName>
        <fullName evidence="10">Cation transporter</fullName>
    </submittedName>
</protein>
<keyword evidence="6 7" id="KW-0472">Membrane</keyword>
<feature type="domain" description="Cation efflux protein cytoplasmic" evidence="9">
    <location>
        <begin position="232"/>
        <end position="308"/>
    </location>
</feature>
<dbReference type="NCBIfam" id="TIGR01297">
    <property type="entry name" value="CDF"/>
    <property type="match status" value="1"/>
</dbReference>
<evidence type="ECO:0000256" key="5">
    <source>
        <dbReference type="ARBA" id="ARBA00022989"/>
    </source>
</evidence>
<dbReference type="Pfam" id="PF01545">
    <property type="entry name" value="Cation_efflux"/>
    <property type="match status" value="1"/>
</dbReference>
<evidence type="ECO:0000256" key="3">
    <source>
        <dbReference type="ARBA" id="ARBA00022448"/>
    </source>
</evidence>
<dbReference type="Gene3D" id="3.30.70.1350">
    <property type="entry name" value="Cation efflux protein, cytoplasmic domain"/>
    <property type="match status" value="1"/>
</dbReference>
<organism evidence="10 11">
    <name type="scientific">Candidatus Fimimonas merdipullorum</name>
    <dbReference type="NCBI Taxonomy" id="2840822"/>
    <lineage>
        <taxon>Bacteria</taxon>
        <taxon>Pseudomonadati</taxon>
        <taxon>Myxococcota</taxon>
        <taxon>Myxococcia</taxon>
        <taxon>Myxococcales</taxon>
        <taxon>Cystobacterineae</taxon>
        <taxon>Myxococcaceae</taxon>
        <taxon>Myxococcaceae incertae sedis</taxon>
        <taxon>Candidatus Fimimonas</taxon>
    </lineage>
</organism>
<dbReference type="GO" id="GO:0016020">
    <property type="term" value="C:membrane"/>
    <property type="evidence" value="ECO:0007669"/>
    <property type="project" value="UniProtKB-SubCell"/>
</dbReference>
<evidence type="ECO:0000256" key="2">
    <source>
        <dbReference type="ARBA" id="ARBA00008114"/>
    </source>
</evidence>
<dbReference type="InterPro" id="IPR002524">
    <property type="entry name" value="Cation_efflux"/>
</dbReference>
<keyword evidence="4 7" id="KW-0812">Transmembrane</keyword>
<feature type="transmembrane region" description="Helical" evidence="7">
    <location>
        <begin position="97"/>
        <end position="115"/>
    </location>
</feature>
<evidence type="ECO:0000256" key="7">
    <source>
        <dbReference type="SAM" id="Phobius"/>
    </source>
</evidence>
<name>A0A9D1MXV1_9BACT</name>
<dbReference type="Proteomes" id="UP000886852">
    <property type="component" value="Unassembled WGS sequence"/>
</dbReference>
<dbReference type="EMBL" id="DVOC01000081">
    <property type="protein sequence ID" value="HIU91281.1"/>
    <property type="molecule type" value="Genomic_DNA"/>
</dbReference>
<dbReference type="InterPro" id="IPR058533">
    <property type="entry name" value="Cation_efflux_TM"/>
</dbReference>
<feature type="transmembrane region" description="Helical" evidence="7">
    <location>
        <begin position="202"/>
        <end position="220"/>
    </location>
</feature>
<evidence type="ECO:0000256" key="1">
    <source>
        <dbReference type="ARBA" id="ARBA00004141"/>
    </source>
</evidence>
<gene>
    <name evidence="10" type="ORF">IAC72_04660</name>
</gene>
<dbReference type="FunFam" id="1.20.1510.10:FF:000006">
    <property type="entry name" value="Divalent cation efflux transporter"/>
    <property type="match status" value="1"/>
</dbReference>
<accession>A0A9D1MXV1</accession>
<dbReference type="SUPFAM" id="SSF161111">
    <property type="entry name" value="Cation efflux protein transmembrane domain-like"/>
    <property type="match status" value="1"/>
</dbReference>
<keyword evidence="3" id="KW-0813">Transport</keyword>
<dbReference type="Pfam" id="PF16916">
    <property type="entry name" value="ZT_dimer"/>
    <property type="match status" value="1"/>
</dbReference>
<keyword evidence="5 7" id="KW-1133">Transmembrane helix</keyword>
<evidence type="ECO:0000259" key="9">
    <source>
        <dbReference type="Pfam" id="PF16916"/>
    </source>
</evidence>
<evidence type="ECO:0000256" key="6">
    <source>
        <dbReference type="ARBA" id="ARBA00023136"/>
    </source>
</evidence>
<feature type="transmembrane region" description="Helical" evidence="7">
    <location>
        <begin position="135"/>
        <end position="156"/>
    </location>
</feature>
<dbReference type="InterPro" id="IPR036837">
    <property type="entry name" value="Cation_efflux_CTD_sf"/>
</dbReference>
<dbReference type="Gene3D" id="1.20.1510.10">
    <property type="entry name" value="Cation efflux protein transmembrane domain"/>
    <property type="match status" value="1"/>
</dbReference>
<evidence type="ECO:0000313" key="10">
    <source>
        <dbReference type="EMBL" id="HIU91281.1"/>
    </source>
</evidence>
<evidence type="ECO:0000256" key="4">
    <source>
        <dbReference type="ARBA" id="ARBA00022692"/>
    </source>
</evidence>
<comment type="subcellular location">
    <subcellularLocation>
        <location evidence="1">Membrane</location>
        <topology evidence="1">Multi-pass membrane protein</topology>
    </subcellularLocation>
</comment>
<dbReference type="PANTHER" id="PTHR43840:SF50">
    <property type="entry name" value="MANGANESE EFFLUX SYSTEM PROTEIN MNES"/>
    <property type="match status" value="1"/>
</dbReference>
<dbReference type="InterPro" id="IPR050291">
    <property type="entry name" value="CDF_Transporter"/>
</dbReference>
<evidence type="ECO:0000259" key="8">
    <source>
        <dbReference type="Pfam" id="PF01545"/>
    </source>
</evidence>
<feature type="transmembrane region" description="Helical" evidence="7">
    <location>
        <begin position="177"/>
        <end position="196"/>
    </location>
</feature>
<feature type="transmembrane region" description="Helical" evidence="7">
    <location>
        <begin position="31"/>
        <end position="54"/>
    </location>
</feature>
<comment type="caution">
    <text evidence="10">The sequence shown here is derived from an EMBL/GenBank/DDBJ whole genome shotgun (WGS) entry which is preliminary data.</text>
</comment>
<feature type="domain" description="Cation efflux protein transmembrane" evidence="8">
    <location>
        <begin position="31"/>
        <end position="228"/>
    </location>
</feature>
<proteinExistence type="inferred from homology"/>